<reference evidence="2 3" key="1">
    <citation type="submission" date="2020-06" db="EMBL/GenBank/DDBJ databases">
        <title>NJ-3-1, isolated from saline soil.</title>
        <authorList>
            <person name="Cui H.L."/>
            <person name="Shi X."/>
        </authorList>
    </citation>
    <scope>NUCLEOTIDE SEQUENCE [LARGE SCALE GENOMIC DNA]</scope>
    <source>
        <strain evidence="2 3">NJ-3-1</strain>
    </source>
</reference>
<evidence type="ECO:0000313" key="3">
    <source>
        <dbReference type="Proteomes" id="UP000509626"/>
    </source>
</evidence>
<dbReference type="EMBL" id="CP058579">
    <property type="protein sequence ID" value="QLG60483.1"/>
    <property type="molecule type" value="Genomic_DNA"/>
</dbReference>
<feature type="transmembrane region" description="Helical" evidence="1">
    <location>
        <begin position="6"/>
        <end position="28"/>
    </location>
</feature>
<sequence length="90" mass="9314">MTAIELVALTTTALTALAGLLVAGQAYRGYRRNDSSRMRALAVGIVIITVAPALITEVLAGLAQLTDAQTLVGVLFTQAVGLLAIYRSLG</sequence>
<keyword evidence="1" id="KW-0472">Membrane</keyword>
<evidence type="ECO:0000313" key="2">
    <source>
        <dbReference type="EMBL" id="QLG60483.1"/>
    </source>
</evidence>
<feature type="transmembrane region" description="Helical" evidence="1">
    <location>
        <begin position="68"/>
        <end position="86"/>
    </location>
</feature>
<dbReference type="AlphaFoldDB" id="A0A7D5QE46"/>
<keyword evidence="3" id="KW-1185">Reference proteome</keyword>
<keyword evidence="1" id="KW-0812">Transmembrane</keyword>
<dbReference type="GeneID" id="56036080"/>
<gene>
    <name evidence="2" type="ORF">HUG12_01435</name>
</gene>
<name>A0A7D5QE46_9EURY</name>
<protein>
    <submittedName>
        <fullName evidence="2">Uncharacterized protein</fullName>
    </submittedName>
</protein>
<dbReference type="Pfam" id="PF24365">
    <property type="entry name" value="DUF7521"/>
    <property type="match status" value="1"/>
</dbReference>
<dbReference type="OrthoDB" id="221164at2157"/>
<dbReference type="RefSeq" id="WP_179267069.1">
    <property type="nucleotide sequence ID" value="NZ_CP058579.1"/>
</dbReference>
<dbReference type="InterPro" id="IPR055943">
    <property type="entry name" value="DUF7521"/>
</dbReference>
<proteinExistence type="predicted"/>
<dbReference type="KEGG" id="halu:HUG12_01435"/>
<keyword evidence="1" id="KW-1133">Transmembrane helix</keyword>
<feature type="transmembrane region" description="Helical" evidence="1">
    <location>
        <begin position="40"/>
        <end position="62"/>
    </location>
</feature>
<accession>A0A7D5QE46</accession>
<dbReference type="Proteomes" id="UP000509626">
    <property type="component" value="Chromosome"/>
</dbReference>
<evidence type="ECO:0000256" key="1">
    <source>
        <dbReference type="SAM" id="Phobius"/>
    </source>
</evidence>
<organism evidence="2 3">
    <name type="scientific">Halorarum salinum</name>
    <dbReference type="NCBI Taxonomy" id="2743089"/>
    <lineage>
        <taxon>Archaea</taxon>
        <taxon>Methanobacteriati</taxon>
        <taxon>Methanobacteriota</taxon>
        <taxon>Stenosarchaea group</taxon>
        <taxon>Halobacteria</taxon>
        <taxon>Halobacteriales</taxon>
        <taxon>Haloferacaceae</taxon>
        <taxon>Halorarum</taxon>
    </lineage>
</organism>